<dbReference type="EMBL" id="JANUCP010000013">
    <property type="protein sequence ID" value="MCS3921295.1"/>
    <property type="molecule type" value="Genomic_DNA"/>
</dbReference>
<evidence type="ECO:0000313" key="1">
    <source>
        <dbReference type="EMBL" id="MCS3921295.1"/>
    </source>
</evidence>
<evidence type="ECO:0000313" key="2">
    <source>
        <dbReference type="Proteomes" id="UP001204798"/>
    </source>
</evidence>
<organism evidence="1 2">
    <name type="scientific">Candidatus Fervidibacter sacchari</name>
    <dbReference type="NCBI Taxonomy" id="1448929"/>
    <lineage>
        <taxon>Bacteria</taxon>
        <taxon>Candidatus Fervidibacterota</taxon>
        <taxon>Candidatus Fervidibacter</taxon>
    </lineage>
</organism>
<accession>A0ABT2EWK3</accession>
<dbReference type="Proteomes" id="UP001204798">
    <property type="component" value="Unassembled WGS sequence"/>
</dbReference>
<reference evidence="1 2" key="1">
    <citation type="submission" date="2022-08" db="EMBL/GenBank/DDBJ databases">
        <title>Bacterial and archaeal communities from various locations to study Microbial Dark Matter (Phase II).</title>
        <authorList>
            <person name="Stepanauskas R."/>
        </authorList>
    </citation>
    <scope>NUCLEOTIDE SEQUENCE [LARGE SCALE GENOMIC DNA]</scope>
    <source>
        <strain evidence="1 2">PD1</strain>
    </source>
</reference>
<gene>
    <name evidence="1" type="ORF">M2350_003744</name>
</gene>
<proteinExistence type="predicted"/>
<keyword evidence="2" id="KW-1185">Reference proteome</keyword>
<name>A0ABT2EWK3_9BACT</name>
<comment type="caution">
    <text evidence="1">The sequence shown here is derived from an EMBL/GenBank/DDBJ whole genome shotgun (WGS) entry which is preliminary data.</text>
</comment>
<sequence length="56" mass="6499">MARQLIDAQPQWASSFRKGQIKDGGDGKGLVVEYEMRETFSILQRKRCDQWIALKD</sequence>
<protein>
    <submittedName>
        <fullName evidence="1">Uncharacterized protein</fullName>
    </submittedName>
</protein>